<dbReference type="AlphaFoldDB" id="E1ZP15"/>
<organism evidence="3">
    <name type="scientific">Chlorella variabilis</name>
    <name type="common">Green alga</name>
    <dbReference type="NCBI Taxonomy" id="554065"/>
    <lineage>
        <taxon>Eukaryota</taxon>
        <taxon>Viridiplantae</taxon>
        <taxon>Chlorophyta</taxon>
        <taxon>core chlorophytes</taxon>
        <taxon>Trebouxiophyceae</taxon>
        <taxon>Chlorellales</taxon>
        <taxon>Chlorellaceae</taxon>
        <taxon>Chlorella clade</taxon>
        <taxon>Chlorella</taxon>
    </lineage>
</organism>
<dbReference type="Proteomes" id="UP000008141">
    <property type="component" value="Unassembled WGS sequence"/>
</dbReference>
<evidence type="ECO:0000313" key="3">
    <source>
        <dbReference type="Proteomes" id="UP000008141"/>
    </source>
</evidence>
<dbReference type="GO" id="GO:0005930">
    <property type="term" value="C:axoneme"/>
    <property type="evidence" value="ECO:0007669"/>
    <property type="project" value="UniProtKB-SubCell"/>
</dbReference>
<keyword evidence="3" id="KW-1185">Reference proteome</keyword>
<comment type="subcellular location">
    <subcellularLocation>
        <location evidence="1">Cytoplasm</location>
        <location evidence="1">Cytoskeleton</location>
        <location evidence="1">Cilium axoneme</location>
    </subcellularLocation>
</comment>
<name>E1ZP15_CHLVA</name>
<dbReference type="RefSeq" id="XP_005844640.1">
    <property type="nucleotide sequence ID" value="XM_005844578.1"/>
</dbReference>
<dbReference type="KEGG" id="cvr:CHLNCDRAFT_138961"/>
<dbReference type="InterPro" id="IPR032675">
    <property type="entry name" value="LRR_dom_sf"/>
</dbReference>
<dbReference type="OrthoDB" id="676979at2759"/>
<dbReference type="GeneID" id="17351976"/>
<dbReference type="Gene3D" id="3.80.10.10">
    <property type="entry name" value="Ribonuclease Inhibitor"/>
    <property type="match status" value="1"/>
</dbReference>
<protein>
    <submittedName>
        <fullName evidence="2">Uncharacterized protein</fullName>
    </submittedName>
</protein>
<dbReference type="InParanoid" id="E1ZP15"/>
<evidence type="ECO:0000256" key="1">
    <source>
        <dbReference type="ARBA" id="ARBA00004430"/>
    </source>
</evidence>
<gene>
    <name evidence="2" type="ORF">CHLNCDRAFT_138961</name>
</gene>
<dbReference type="SUPFAM" id="SSF52047">
    <property type="entry name" value="RNI-like"/>
    <property type="match status" value="1"/>
</dbReference>
<reference evidence="2 3" key="1">
    <citation type="journal article" date="2010" name="Plant Cell">
        <title>The Chlorella variabilis NC64A genome reveals adaptation to photosymbiosis, coevolution with viruses, and cryptic sex.</title>
        <authorList>
            <person name="Blanc G."/>
            <person name="Duncan G."/>
            <person name="Agarkova I."/>
            <person name="Borodovsky M."/>
            <person name="Gurnon J."/>
            <person name="Kuo A."/>
            <person name="Lindquist E."/>
            <person name="Lucas S."/>
            <person name="Pangilinan J."/>
            <person name="Polle J."/>
            <person name="Salamov A."/>
            <person name="Terry A."/>
            <person name="Yamada T."/>
            <person name="Dunigan D.D."/>
            <person name="Grigoriev I.V."/>
            <person name="Claverie J.M."/>
            <person name="Van Etten J.L."/>
        </authorList>
    </citation>
    <scope>NUCLEOTIDE SEQUENCE [LARGE SCALE GENOMIC DNA]</scope>
    <source>
        <strain evidence="2 3">NC64A</strain>
    </source>
</reference>
<sequence length="208" mass="22813">MTELHLAGLDFQHFVLGPWLAPLGSLRRINIHAADTRSAVAGSLRFLTALESLELDIGDLVGLRHFALSFTCFDAEGYAPLARLTRLQHLDLSRICGPMPECLSRLTQLRFLAIDYRGDFADEAMEVVGRQLPYLSHLTRLQLDITTDTALALTTLCHLNSLRCNTTDGTALPAGPWLATLQRLVAPSKLIVDSLDALASAPQLERLA</sequence>
<dbReference type="EMBL" id="GL433856">
    <property type="protein sequence ID" value="EFN52538.1"/>
    <property type="molecule type" value="Genomic_DNA"/>
</dbReference>
<accession>E1ZP15</accession>
<proteinExistence type="predicted"/>
<evidence type="ECO:0000313" key="2">
    <source>
        <dbReference type="EMBL" id="EFN52538.1"/>
    </source>
</evidence>